<comment type="cofactor">
    <cofactor evidence="1">
        <name>Zn(2+)</name>
        <dbReference type="ChEBI" id="CHEBI:29105"/>
    </cofactor>
</comment>
<dbReference type="GO" id="GO:0103117">
    <property type="term" value="F:UDP-3-O-acyl-N-acetylglucosamine deacetylase activity"/>
    <property type="evidence" value="ECO:0007669"/>
    <property type="project" value="UniProtKB-UniRule"/>
</dbReference>
<dbReference type="EMBL" id="VWOX01000006">
    <property type="protein sequence ID" value="KAA5543169.1"/>
    <property type="molecule type" value="Genomic_DNA"/>
</dbReference>
<dbReference type="Pfam" id="PF03331">
    <property type="entry name" value="LpxC"/>
    <property type="match status" value="1"/>
</dbReference>
<comment type="catalytic activity">
    <reaction evidence="11">
        <text>a UDP-3-O-[(3R)-3-hydroxyacyl]-N-acetyl-alpha-D-glucosamine + H2O = a UDP-3-O-[(3R)-3-hydroxyacyl]-alpha-D-glucosamine + acetate</text>
        <dbReference type="Rhea" id="RHEA:67816"/>
        <dbReference type="ChEBI" id="CHEBI:15377"/>
        <dbReference type="ChEBI" id="CHEBI:30089"/>
        <dbReference type="ChEBI" id="CHEBI:137740"/>
        <dbReference type="ChEBI" id="CHEBI:173225"/>
        <dbReference type="EC" id="3.5.1.108"/>
    </reaction>
</comment>
<dbReference type="NCBIfam" id="TIGR00325">
    <property type="entry name" value="lpxC"/>
    <property type="match status" value="1"/>
</dbReference>
<dbReference type="PANTHER" id="PTHR33694">
    <property type="entry name" value="UDP-3-O-ACYL-N-ACETYLGLUCOSAMINE DEACETYLASE 1, MITOCHONDRIAL-RELATED"/>
    <property type="match status" value="1"/>
</dbReference>
<keyword evidence="8 13" id="KW-0378">Hydrolase</keyword>
<dbReference type="InterPro" id="IPR015870">
    <property type="entry name" value="UDP-acyl_N-AcGlcN_deAcase_N"/>
</dbReference>
<dbReference type="GO" id="GO:0016020">
    <property type="term" value="C:membrane"/>
    <property type="evidence" value="ECO:0007669"/>
    <property type="project" value="GOC"/>
</dbReference>
<dbReference type="AlphaFoldDB" id="A0A5M6DAX1"/>
<keyword evidence="14" id="KW-1185">Reference proteome</keyword>
<dbReference type="GO" id="GO:0046872">
    <property type="term" value="F:metal ion binding"/>
    <property type="evidence" value="ECO:0007669"/>
    <property type="project" value="UniProtKB-KW"/>
</dbReference>
<comment type="pathway">
    <text evidence="3">Glycolipid biosynthesis; lipid IV(A) biosynthesis; lipid IV(A) from (3R)-3-hydroxytetradecanoyl-[acyl-carrier-protein] and UDP-N-acetyl-alpha-D-glucosamine: step 2/6.</text>
</comment>
<dbReference type="Proteomes" id="UP000324479">
    <property type="component" value="Unassembled WGS sequence"/>
</dbReference>
<evidence type="ECO:0000256" key="8">
    <source>
        <dbReference type="ARBA" id="ARBA00022801"/>
    </source>
</evidence>
<organism evidence="13 14">
    <name type="scientific">Roseiconus nitratireducens</name>
    <dbReference type="NCBI Taxonomy" id="2605748"/>
    <lineage>
        <taxon>Bacteria</taxon>
        <taxon>Pseudomonadati</taxon>
        <taxon>Planctomycetota</taxon>
        <taxon>Planctomycetia</taxon>
        <taxon>Pirellulales</taxon>
        <taxon>Pirellulaceae</taxon>
        <taxon>Roseiconus</taxon>
    </lineage>
</organism>
<comment type="function">
    <text evidence="2">Catalyzes the hydrolysis of UDP-3-O-myristoyl-N-acetylglucosamine to form UDP-3-O-myristoylglucosamine and acetate, the committed step in lipid A biosynthesis.</text>
</comment>
<dbReference type="Gene3D" id="3.30.230.20">
    <property type="entry name" value="lpxc deacetylase, domain 1"/>
    <property type="match status" value="1"/>
</dbReference>
<evidence type="ECO:0000256" key="2">
    <source>
        <dbReference type="ARBA" id="ARBA00002923"/>
    </source>
</evidence>
<accession>A0A5M6DAX1</accession>
<comment type="caution">
    <text evidence="13">The sequence shown here is derived from an EMBL/GenBank/DDBJ whole genome shotgun (WGS) entry which is preliminary data.</text>
</comment>
<evidence type="ECO:0000256" key="10">
    <source>
        <dbReference type="ARBA" id="ARBA00023098"/>
    </source>
</evidence>
<dbReference type="RefSeq" id="WP_150076834.1">
    <property type="nucleotide sequence ID" value="NZ_VWOX01000006.1"/>
</dbReference>
<keyword evidence="5" id="KW-0444">Lipid biosynthesis</keyword>
<dbReference type="PANTHER" id="PTHR33694:SF1">
    <property type="entry name" value="UDP-3-O-ACYL-N-ACETYLGLUCOSAMINE DEACETYLASE 1, MITOCHONDRIAL-RELATED"/>
    <property type="match status" value="1"/>
</dbReference>
<evidence type="ECO:0000256" key="6">
    <source>
        <dbReference type="ARBA" id="ARBA00022556"/>
    </source>
</evidence>
<evidence type="ECO:0000313" key="14">
    <source>
        <dbReference type="Proteomes" id="UP000324479"/>
    </source>
</evidence>
<name>A0A5M6DAX1_9BACT</name>
<evidence type="ECO:0000256" key="7">
    <source>
        <dbReference type="ARBA" id="ARBA00022723"/>
    </source>
</evidence>
<reference evidence="13 14" key="1">
    <citation type="submission" date="2019-08" db="EMBL/GenBank/DDBJ databases">
        <authorList>
            <person name="Dhanesh K."/>
            <person name="Kumar G."/>
            <person name="Sasikala C."/>
            <person name="Venkata Ramana C."/>
        </authorList>
    </citation>
    <scope>NUCLEOTIDE SEQUENCE [LARGE SCALE GENOMIC DNA]</scope>
    <source>
        <strain evidence="13 14">JC645</strain>
    </source>
</reference>
<dbReference type="InterPro" id="IPR004463">
    <property type="entry name" value="UDP-acyl_GlcNac_deAcase"/>
</dbReference>
<protein>
    <recommendedName>
        <fullName evidence="4 12">UDP-3-O-acyl-N-acetylglucosamine deacetylase</fullName>
        <ecNumber evidence="4 12">3.5.1.108</ecNumber>
    </recommendedName>
</protein>
<sequence>MIISRNQHTLASDCEVVGTGYWSSRQTRVVMRPAEKNSGVRLVRSDLPGRPSCVAHVRHRTDAKMRTNLADGEARFQMVEHLMAALYAMEIDNCIVEVDGEELPGLDGSSFAYVQAISGAGLVIQAAERPRLVIEQLITLHDGAAWLTASPATSGVSQYGYQLVFDHACAIPNQSYAFACTPHRFVRDVSEARTFVTEDQAEMLRSQGVAQHVSYRDLLVFGDAGPIDNQLRYPNECARHKALDLVGDLALAGVELVGKFVSHRGGHRLNGKMAEALYQLALQSQSRNSRDGSVSRRPAA</sequence>
<dbReference type="InterPro" id="IPR020568">
    <property type="entry name" value="Ribosomal_Su5_D2-typ_SF"/>
</dbReference>
<evidence type="ECO:0000256" key="11">
    <source>
        <dbReference type="ARBA" id="ARBA00024535"/>
    </source>
</evidence>
<evidence type="ECO:0000256" key="3">
    <source>
        <dbReference type="ARBA" id="ARBA00005002"/>
    </source>
</evidence>
<evidence type="ECO:0000256" key="4">
    <source>
        <dbReference type="ARBA" id="ARBA00012745"/>
    </source>
</evidence>
<keyword evidence="6" id="KW-0441">Lipid A biosynthesis</keyword>
<dbReference type="EC" id="3.5.1.108" evidence="4 12"/>
<evidence type="ECO:0000313" key="13">
    <source>
        <dbReference type="EMBL" id="KAA5543169.1"/>
    </source>
</evidence>
<dbReference type="Gene3D" id="3.30.1700.10">
    <property type="entry name" value="lpxc deacetylase, domain 2"/>
    <property type="match status" value="1"/>
</dbReference>
<keyword evidence="7" id="KW-0479">Metal-binding</keyword>
<dbReference type="UniPathway" id="UPA00359">
    <property type="reaction ID" value="UER00478"/>
</dbReference>
<keyword evidence="10" id="KW-0443">Lipid metabolism</keyword>
<gene>
    <name evidence="13" type="primary">lpxC</name>
    <name evidence="13" type="ORF">FYK55_12880</name>
</gene>
<dbReference type="GO" id="GO:0009245">
    <property type="term" value="P:lipid A biosynthetic process"/>
    <property type="evidence" value="ECO:0007669"/>
    <property type="project" value="UniProtKB-UniRule"/>
</dbReference>
<evidence type="ECO:0000256" key="1">
    <source>
        <dbReference type="ARBA" id="ARBA00001947"/>
    </source>
</evidence>
<proteinExistence type="predicted"/>
<dbReference type="SUPFAM" id="SSF54211">
    <property type="entry name" value="Ribosomal protein S5 domain 2-like"/>
    <property type="match status" value="2"/>
</dbReference>
<evidence type="ECO:0000256" key="12">
    <source>
        <dbReference type="NCBIfam" id="TIGR00325"/>
    </source>
</evidence>
<evidence type="ECO:0000256" key="9">
    <source>
        <dbReference type="ARBA" id="ARBA00022833"/>
    </source>
</evidence>
<evidence type="ECO:0000256" key="5">
    <source>
        <dbReference type="ARBA" id="ARBA00022516"/>
    </source>
</evidence>
<keyword evidence="9" id="KW-0862">Zinc</keyword>
<dbReference type="InterPro" id="IPR011334">
    <property type="entry name" value="UDP-acyl_GlcNac_deAcase_C"/>
</dbReference>